<evidence type="ECO:0000313" key="2">
    <source>
        <dbReference type="Proteomes" id="UP000006327"/>
    </source>
</evidence>
<evidence type="ECO:0000313" key="1">
    <source>
        <dbReference type="EMBL" id="GAC19388.1"/>
    </source>
</evidence>
<dbReference type="EMBL" id="BAEO01000030">
    <property type="protein sequence ID" value="GAC19388.1"/>
    <property type="molecule type" value="Genomic_DNA"/>
</dbReference>
<protein>
    <submittedName>
        <fullName evidence="1">Uncharacterized protein</fullName>
    </submittedName>
</protein>
<dbReference type="Proteomes" id="UP000006327">
    <property type="component" value="Unassembled WGS sequence"/>
</dbReference>
<dbReference type="AlphaFoldDB" id="K6YRT9"/>
<reference evidence="1 2" key="1">
    <citation type="journal article" date="2017" name="Antonie Van Leeuwenhoek">
        <title>Rhizobium rhizosphaerae sp. nov., a novel species isolated from rice rhizosphere.</title>
        <authorList>
            <person name="Zhao J.J."/>
            <person name="Zhang J."/>
            <person name="Zhang R.J."/>
            <person name="Zhang C.W."/>
            <person name="Yin H.Q."/>
            <person name="Zhang X.X."/>
        </authorList>
    </citation>
    <scope>NUCLEOTIDE SEQUENCE [LARGE SCALE GENOMIC DNA]</scope>
    <source>
        <strain evidence="1 2">BSs20135</strain>
    </source>
</reference>
<accession>K6YRT9</accession>
<comment type="caution">
    <text evidence="1">The sequence shown here is derived from an EMBL/GenBank/DDBJ whole genome shotgun (WGS) entry which is preliminary data.</text>
</comment>
<keyword evidence="2" id="KW-1185">Reference proteome</keyword>
<sequence>MDVVNKIVPDDFVTEISARSRTVGTGSIKKGHLGDLY</sequence>
<gene>
    <name evidence="1" type="ORF">GARC_2422</name>
</gene>
<name>K6YRT9_9ALTE</name>
<organism evidence="1 2">
    <name type="scientific">Paraglaciecola arctica BSs20135</name>
    <dbReference type="NCBI Taxonomy" id="493475"/>
    <lineage>
        <taxon>Bacteria</taxon>
        <taxon>Pseudomonadati</taxon>
        <taxon>Pseudomonadota</taxon>
        <taxon>Gammaproteobacteria</taxon>
        <taxon>Alteromonadales</taxon>
        <taxon>Alteromonadaceae</taxon>
        <taxon>Paraglaciecola</taxon>
    </lineage>
</organism>
<proteinExistence type="predicted"/>